<comment type="caution">
    <text evidence="5">The sequence shown here is derived from an EMBL/GenBank/DDBJ whole genome shotgun (WGS) entry which is preliminary data.</text>
</comment>
<dbReference type="Pfam" id="PF14578">
    <property type="entry name" value="GTP_EFTU_D4"/>
    <property type="match status" value="1"/>
</dbReference>
<sequence length="254" mass="27910">DDEEELKDAVMEDMADIFSKVDKGGEGVCVQASTLGSLEALLTFLSSDDGGNIPVSGINIGPVHKKDVLRANVMNEKKCPKYACILAFDVPVNKEARELAEDYGVKIFTADIIYHLFDQFTAYVKQIRSAEQEAARFRAVFPVVMRILPTCVFNKKDPIVVGVDILEGIAKIGTPVAAITEAGNVELGRIAGMEINHKAVEKARAGDSVAMKIEGETTEEKARLYGRHFDHNHQLVSVISRESIDALKEFSRTR</sequence>
<dbReference type="PANTHER" id="PTHR43381">
    <property type="entry name" value="TRANSLATION INITIATION FACTOR IF-2-RELATED"/>
    <property type="match status" value="1"/>
</dbReference>
<gene>
    <name evidence="5" type="ORF">HYH02_015465</name>
</gene>
<evidence type="ECO:0000256" key="2">
    <source>
        <dbReference type="ARBA" id="ARBA00023134"/>
    </source>
</evidence>
<protein>
    <recommendedName>
        <fullName evidence="7">Translation initiation factor IF- 2 domain-containing protein</fullName>
    </recommendedName>
</protein>
<accession>A0A835VQY8</accession>
<dbReference type="InterPro" id="IPR029459">
    <property type="entry name" value="EFTU-type"/>
</dbReference>
<dbReference type="InterPro" id="IPR015760">
    <property type="entry name" value="TIF_IF2"/>
</dbReference>
<dbReference type="SUPFAM" id="SSF52156">
    <property type="entry name" value="Initiation factor IF2/eIF5b, domain 3"/>
    <property type="match status" value="1"/>
</dbReference>
<dbReference type="FunFam" id="3.40.50.10050:FF:000002">
    <property type="entry name" value="Eukaryotic translation initiation factor 5B"/>
    <property type="match status" value="1"/>
</dbReference>
<keyword evidence="6" id="KW-1185">Reference proteome</keyword>
<dbReference type="SUPFAM" id="SSF50447">
    <property type="entry name" value="Translation proteins"/>
    <property type="match status" value="1"/>
</dbReference>
<organism evidence="5 6">
    <name type="scientific">Chlamydomonas schloesseri</name>
    <dbReference type="NCBI Taxonomy" id="2026947"/>
    <lineage>
        <taxon>Eukaryota</taxon>
        <taxon>Viridiplantae</taxon>
        <taxon>Chlorophyta</taxon>
        <taxon>core chlorophytes</taxon>
        <taxon>Chlorophyceae</taxon>
        <taxon>CS clade</taxon>
        <taxon>Chlamydomonadales</taxon>
        <taxon>Chlamydomonadaceae</taxon>
        <taxon>Chlamydomonas</taxon>
    </lineage>
</organism>
<dbReference type="GO" id="GO:0005525">
    <property type="term" value="F:GTP binding"/>
    <property type="evidence" value="ECO:0007669"/>
    <property type="project" value="UniProtKB-KW"/>
</dbReference>
<name>A0A835VQY8_9CHLO</name>
<evidence type="ECO:0000313" key="6">
    <source>
        <dbReference type="Proteomes" id="UP000613740"/>
    </source>
</evidence>
<dbReference type="Gene3D" id="2.40.30.10">
    <property type="entry name" value="Translation factors"/>
    <property type="match status" value="1"/>
</dbReference>
<evidence type="ECO:0000259" key="4">
    <source>
        <dbReference type="Pfam" id="PF14578"/>
    </source>
</evidence>
<evidence type="ECO:0008006" key="7">
    <source>
        <dbReference type="Google" id="ProtNLM"/>
    </source>
</evidence>
<evidence type="ECO:0000313" key="5">
    <source>
        <dbReference type="EMBL" id="KAG2422261.1"/>
    </source>
</evidence>
<dbReference type="Pfam" id="PF11987">
    <property type="entry name" value="IF-2"/>
    <property type="match status" value="1"/>
</dbReference>
<feature type="domain" description="Elongation factor Tu-type" evidence="4">
    <location>
        <begin position="142"/>
        <end position="217"/>
    </location>
</feature>
<evidence type="ECO:0000259" key="3">
    <source>
        <dbReference type="Pfam" id="PF11987"/>
    </source>
</evidence>
<evidence type="ECO:0000256" key="1">
    <source>
        <dbReference type="ARBA" id="ARBA00022741"/>
    </source>
</evidence>
<feature type="non-terminal residue" evidence="5">
    <location>
        <position position="1"/>
    </location>
</feature>
<reference evidence="5" key="1">
    <citation type="journal article" date="2020" name="bioRxiv">
        <title>Comparative genomics of Chlamydomonas.</title>
        <authorList>
            <person name="Craig R.J."/>
            <person name="Hasan A.R."/>
            <person name="Ness R.W."/>
            <person name="Keightley P.D."/>
        </authorList>
    </citation>
    <scope>NUCLEOTIDE SEQUENCE</scope>
    <source>
        <strain evidence="5">CCAP 11/173</strain>
    </source>
</reference>
<dbReference type="InterPro" id="IPR036925">
    <property type="entry name" value="TIF_IF2_dom3_sf"/>
</dbReference>
<feature type="domain" description="Translation initiation factor IF- 2" evidence="3">
    <location>
        <begin position="4"/>
        <end position="120"/>
    </location>
</feature>
<dbReference type="GO" id="GO:0005739">
    <property type="term" value="C:mitochondrion"/>
    <property type="evidence" value="ECO:0007669"/>
    <property type="project" value="TreeGrafter"/>
</dbReference>
<dbReference type="AlphaFoldDB" id="A0A835VQY8"/>
<dbReference type="Proteomes" id="UP000613740">
    <property type="component" value="Unassembled WGS sequence"/>
</dbReference>
<dbReference type="EMBL" id="JAEHOD010000251">
    <property type="protein sequence ID" value="KAG2422261.1"/>
    <property type="molecule type" value="Genomic_DNA"/>
</dbReference>
<dbReference type="GO" id="GO:0003743">
    <property type="term" value="F:translation initiation factor activity"/>
    <property type="evidence" value="ECO:0007669"/>
    <property type="project" value="TreeGrafter"/>
</dbReference>
<dbReference type="PANTHER" id="PTHR43381:SF4">
    <property type="entry name" value="EUKARYOTIC TRANSLATION INITIATION FACTOR 5B"/>
    <property type="match status" value="1"/>
</dbReference>
<dbReference type="Gene3D" id="3.40.50.10050">
    <property type="entry name" value="Translation initiation factor IF- 2, domain 3"/>
    <property type="match status" value="1"/>
</dbReference>
<dbReference type="InterPro" id="IPR009000">
    <property type="entry name" value="Transl_B-barrel_sf"/>
</dbReference>
<proteinExistence type="predicted"/>
<keyword evidence="2" id="KW-0342">GTP-binding</keyword>
<dbReference type="InterPro" id="IPR023115">
    <property type="entry name" value="TIF_IF2_dom3"/>
</dbReference>
<dbReference type="OrthoDB" id="4928at2759"/>
<keyword evidence="1" id="KW-0547">Nucleotide-binding</keyword>